<dbReference type="STRING" id="1817863.A2Y62_01120"/>
<gene>
    <name evidence="4" type="ORF">A2Y62_01120</name>
</gene>
<dbReference type="InterPro" id="IPR031730">
    <property type="entry name" value="Carbam_trans_C"/>
</dbReference>
<dbReference type="PANTHER" id="PTHR34847:SF1">
    <property type="entry name" value="NODULATION PROTEIN U"/>
    <property type="match status" value="1"/>
</dbReference>
<accession>A0A1F5VXS0</accession>
<comment type="similarity">
    <text evidence="1">Belongs to the NodU/CmcH family.</text>
</comment>
<dbReference type="SUPFAM" id="SSF53067">
    <property type="entry name" value="Actin-like ATPase domain"/>
    <property type="match status" value="1"/>
</dbReference>
<dbReference type="Gene3D" id="3.30.420.40">
    <property type="match status" value="2"/>
</dbReference>
<dbReference type="CDD" id="cd24098">
    <property type="entry name" value="ASKHA_NBD_TobZ_N"/>
    <property type="match status" value="1"/>
</dbReference>
<dbReference type="AlphaFoldDB" id="A0A1F5VXS0"/>
<dbReference type="Proteomes" id="UP000178943">
    <property type="component" value="Unassembled WGS sequence"/>
</dbReference>
<dbReference type="GO" id="GO:0003824">
    <property type="term" value="F:catalytic activity"/>
    <property type="evidence" value="ECO:0007669"/>
    <property type="project" value="InterPro"/>
</dbReference>
<evidence type="ECO:0000259" key="2">
    <source>
        <dbReference type="Pfam" id="PF02543"/>
    </source>
</evidence>
<evidence type="ECO:0000256" key="1">
    <source>
        <dbReference type="ARBA" id="ARBA00006129"/>
    </source>
</evidence>
<evidence type="ECO:0000313" key="4">
    <source>
        <dbReference type="EMBL" id="OGF68123.1"/>
    </source>
</evidence>
<name>A0A1F5VXS0_9BACT</name>
<dbReference type="Pfam" id="PF02543">
    <property type="entry name" value="Carbam_trans_N"/>
    <property type="match status" value="1"/>
</dbReference>
<dbReference type="Pfam" id="PF16861">
    <property type="entry name" value="Carbam_trans_C"/>
    <property type="match status" value="1"/>
</dbReference>
<feature type="domain" description="Carbamoyltransferase C-terminal" evidence="3">
    <location>
        <begin position="418"/>
        <end position="591"/>
    </location>
</feature>
<feature type="domain" description="Carbamoyltransferase" evidence="2">
    <location>
        <begin position="3"/>
        <end position="363"/>
    </location>
</feature>
<sequence length="595" mass="67032">MNILGISCYYHDAAAALLKDGKLIACAQEERFTRKKNDPDFPANAIDFVLNQASIKPAELDYVAFYDKPFLKFERIIKSIMQTYPRSSKLFREVTHTWFKDKLWIKSAIASHLSMDLEKILFVEHHMSHAASTFLCSPFEKAAILTVDGVGEWASTTIGTGDGTSIKLLKEIHFPHSLGLLYSAFTAFLGFEVNEGEYKVMGMAPFGAPHYTDKVKKVINLYPDGSFELNMDYFSFHYSTEHTYNNKFVQLFGEPRSPKSKFFTADSGYPSYFGEKPLNYEELCKENQYYADIAASIQAVLEEALIKLAKTAYEDTKLDKLCIAGGVGLNSSANYKILMNSPFTDLFIQPAAGDAGGAIGAALYVYNTMLGNKRSFIMNHAYFGKEYNTDEIRSAVEEFGATYTIINNEAKLLELTVDELLKGKVIGWFQGKFEWGPRALGCRSIIADARIPEMKDIVNTKIKFREPFRPFAPSVLAEHAHKYFDFDNSIEHYPAKFMLYVIPVKKEKQEEIPAVTHVDGTGRLQMVEKNLNPLYWNLINTFYQKTGTALILNTSFNLKGEPIVNTPTNALNTFSKSGMDLLIMGSTIVHKGTRD</sequence>
<dbReference type="InterPro" id="IPR003696">
    <property type="entry name" value="Carbtransf_dom"/>
</dbReference>
<dbReference type="InterPro" id="IPR051338">
    <property type="entry name" value="NodU/CmcH_Carbamoyltrnsfr"/>
</dbReference>
<evidence type="ECO:0000313" key="5">
    <source>
        <dbReference type="Proteomes" id="UP000178943"/>
    </source>
</evidence>
<dbReference type="InterPro" id="IPR043129">
    <property type="entry name" value="ATPase_NBD"/>
</dbReference>
<dbReference type="PANTHER" id="PTHR34847">
    <property type="entry name" value="NODULATION PROTEIN U"/>
    <property type="match status" value="1"/>
</dbReference>
<dbReference type="EMBL" id="MFGW01000019">
    <property type="protein sequence ID" value="OGF68123.1"/>
    <property type="molecule type" value="Genomic_DNA"/>
</dbReference>
<reference evidence="4 5" key="1">
    <citation type="journal article" date="2016" name="Nat. Commun.">
        <title>Thousands of microbial genomes shed light on interconnected biogeochemical processes in an aquifer system.</title>
        <authorList>
            <person name="Anantharaman K."/>
            <person name="Brown C.T."/>
            <person name="Hug L.A."/>
            <person name="Sharon I."/>
            <person name="Castelle C.J."/>
            <person name="Probst A.J."/>
            <person name="Thomas B.C."/>
            <person name="Singh A."/>
            <person name="Wilkins M.J."/>
            <person name="Karaoz U."/>
            <person name="Brodie E.L."/>
            <person name="Williams K.H."/>
            <person name="Hubbard S.S."/>
            <person name="Banfield J.F."/>
        </authorList>
    </citation>
    <scope>NUCLEOTIDE SEQUENCE [LARGE SCALE GENOMIC DNA]</scope>
</reference>
<organism evidence="4 5">
    <name type="scientific">Candidatus Fischerbacteria bacterium RBG_13_37_8</name>
    <dbReference type="NCBI Taxonomy" id="1817863"/>
    <lineage>
        <taxon>Bacteria</taxon>
        <taxon>Candidatus Fischeribacteriota</taxon>
    </lineage>
</organism>
<evidence type="ECO:0000259" key="3">
    <source>
        <dbReference type="Pfam" id="PF16861"/>
    </source>
</evidence>
<protein>
    <recommendedName>
        <fullName evidence="6">Carbamoyltransferase</fullName>
    </recommendedName>
</protein>
<proteinExistence type="inferred from homology"/>
<dbReference type="InterPro" id="IPR038152">
    <property type="entry name" value="Carbam_trans_C_sf"/>
</dbReference>
<evidence type="ECO:0008006" key="6">
    <source>
        <dbReference type="Google" id="ProtNLM"/>
    </source>
</evidence>
<dbReference type="Gene3D" id="3.90.870.20">
    <property type="entry name" value="Carbamoyltransferase, C-terminal domain"/>
    <property type="match status" value="1"/>
</dbReference>
<comment type="caution">
    <text evidence="4">The sequence shown here is derived from an EMBL/GenBank/DDBJ whole genome shotgun (WGS) entry which is preliminary data.</text>
</comment>